<feature type="region of interest" description="Disordered" evidence="3">
    <location>
        <begin position="833"/>
        <end position="883"/>
    </location>
</feature>
<dbReference type="Pfam" id="PF03114">
    <property type="entry name" value="BAR"/>
    <property type="match status" value="1"/>
</dbReference>
<evidence type="ECO:0000313" key="6">
    <source>
        <dbReference type="Proteomes" id="UP001201980"/>
    </source>
</evidence>
<comment type="caution">
    <text evidence="5">The sequence shown here is derived from an EMBL/GenBank/DDBJ whole genome shotgun (WGS) entry which is preliminary data.</text>
</comment>
<feature type="compositionally biased region" description="Polar residues" evidence="3">
    <location>
        <begin position="1789"/>
        <end position="1802"/>
    </location>
</feature>
<feature type="compositionally biased region" description="Basic and acidic residues" evidence="3">
    <location>
        <begin position="1114"/>
        <end position="1123"/>
    </location>
</feature>
<dbReference type="InterPro" id="IPR004148">
    <property type="entry name" value="BAR_dom"/>
</dbReference>
<feature type="coiled-coil region" evidence="2">
    <location>
        <begin position="1693"/>
        <end position="1720"/>
    </location>
</feature>
<dbReference type="CDD" id="cd07589">
    <property type="entry name" value="BAR_DNMBP"/>
    <property type="match status" value="1"/>
</dbReference>
<gene>
    <name evidence="5" type="ORF">MKZ38_002224</name>
</gene>
<dbReference type="InterPro" id="IPR000219">
    <property type="entry name" value="DH_dom"/>
</dbReference>
<dbReference type="EMBL" id="JAKWBI020000165">
    <property type="protein sequence ID" value="KAJ2900786.1"/>
    <property type="molecule type" value="Genomic_DNA"/>
</dbReference>
<feature type="compositionally biased region" description="Low complexity" evidence="3">
    <location>
        <begin position="51"/>
        <end position="63"/>
    </location>
</feature>
<feature type="region of interest" description="Disordered" evidence="3">
    <location>
        <begin position="897"/>
        <end position="1064"/>
    </location>
</feature>
<accession>A0AAD5RQ78</accession>
<dbReference type="SMART" id="SM00325">
    <property type="entry name" value="RhoGEF"/>
    <property type="match status" value="1"/>
</dbReference>
<dbReference type="PANTHER" id="PTHR22834:SF20">
    <property type="entry name" value="SH3 DOMAIN-CONTAINING PROTEIN"/>
    <property type="match status" value="1"/>
</dbReference>
<feature type="compositionally biased region" description="Polar residues" evidence="3">
    <location>
        <begin position="222"/>
        <end position="233"/>
    </location>
</feature>
<feature type="compositionally biased region" description="Low complexity" evidence="3">
    <location>
        <begin position="160"/>
        <end position="173"/>
    </location>
</feature>
<feature type="compositionally biased region" description="Low complexity" evidence="3">
    <location>
        <begin position="1382"/>
        <end position="1394"/>
    </location>
</feature>
<reference evidence="5" key="1">
    <citation type="submission" date="2022-07" db="EMBL/GenBank/DDBJ databases">
        <title>Draft genome sequence of Zalerion maritima ATCC 34329, a (micro)plastics degrading marine fungus.</title>
        <authorList>
            <person name="Paco A."/>
            <person name="Goncalves M.F.M."/>
            <person name="Rocha-Santos T.A.P."/>
            <person name="Alves A."/>
        </authorList>
    </citation>
    <scope>NUCLEOTIDE SEQUENCE</scope>
    <source>
        <strain evidence="5">ATCC 34329</strain>
    </source>
</reference>
<feature type="compositionally biased region" description="Polar residues" evidence="3">
    <location>
        <begin position="527"/>
        <end position="536"/>
    </location>
</feature>
<feature type="compositionally biased region" description="Basic and acidic residues" evidence="3">
    <location>
        <begin position="581"/>
        <end position="617"/>
    </location>
</feature>
<dbReference type="InterPro" id="IPR027267">
    <property type="entry name" value="AH/BAR_dom_sf"/>
</dbReference>
<feature type="region of interest" description="Disordered" evidence="3">
    <location>
        <begin position="1"/>
        <end position="82"/>
    </location>
</feature>
<sequence>MEATNPQEEGHSLGLSSPHRHHQPSQQSHLAASHNHHGGYGPNNVSDSAHHASNLHAASANASVTVSHSSTAPGSTYSTVNVNPDDFYRTYRGVQSATPVLQSPYPSNPDPMASAATPQRKNPVVRSNGVGPAPKRLAVAISQRAGLRSTSAPLDRPGIATRPSAARAAAVTPGTSVKDLKKKFDQQGRPQPGIPPTTRRTSSRVSSRSTSPSGATKPSAYGPSSTAYSTLRSSVARDAGRSLSGRGTQRQKYAAEDQLSNNSQSFASRIGKPRNTGSPQKARTPRPVASRLTPEPSPILPTESITAPPRSQPLLFGEILPNEDPAAQSVGFGIETRPRRTSESSVHIVPRQHQRSLSDPDVDLDPQSPTDWYRGVSRAAPKKRANSPMAKNHGRAQSDLAGSRASSSRSTRNPNTPSSSRIPLSVRKLQSPTGSSSPPSSRASSPSTKLSTPRPIKSTTTSRTRTPTKIPGSKREAAAANNTRLAVSISSPPPKTSPQLRSSRPRQPVSSATTASSRMKMVDRATKQSQHPQQTQEPRRRKISIGPIDFEQRREHIRLAYTKSIRASQVLEARHVAAELKRREAEDAANAKEEAAGERRDQQRDIETSGGHLDDPRPGPAAEDGTNLATQDVVDVPLRIATTFESNEISRVEDKGADKDMDSPTLGMPGSFPLPSPANIDEEPRSAISNNTAVTEFDGEEQTEPAREQHLSPIPDTPVEQSMQPIDPEPVIDKVSYRQPACFDEEENSHDEQMTIPISLDTSAPIGLDRSHTITETIPEEPVIPGAFRDEYELQDDLEQEYEPQAAEVGDHDQYPTTEEEYVQESATHDGYEAMHGHDTVPEPRYSQDEVREHHYSREEVHDHSYRDEEIAESEYAQQPPEPQYTHEEMYETHTIPEDECESQPDVDDEYEPLPYTYQPSGNETTTVTIVSREPAFPSPTATTEEEAGDRRSAHMLADEEQNDYRVRFDPADIRTLRHISHSEEETTPIEDTQDKDGLEGLEQFYVGPNVRDSASLHRNSTYDSKEPNNHARSSAAHTEESSCTSLESHRGPGSTRNLSVPSLLAPANRASHYSEWTDFSVDSADSPVVAGQDSMSNFPALDRKATAGSESQQRYRDSRHSTQPESPQISPSEHRHKHQLPELDTGGGFSLPYLSQSDRIPKLPDHAPPPIPAPPSQTGNDSNRTSMNGYYHSSRPGSLNYSTRDDRSSFTMGPSRRESQDYYPTPSRHSMDQASFDSIDGHYTPGSGAGISSLDISRPDDASTLICDDPRPSDVTDQDREKHKPSGKEKSRLIQRQMVIRELVDTESIFIRDLNIVEEIYKGTAEACPKLDAKTIKLIFRNTDEIITFHAAFAADLRDAVCSVYTPKGRRSPLMKEDPAEPATPASATPSSSLEIDDSKDRQTALGLAFIKNIEQMKAAHEGFLRSSDHAAKRLIEIQDDETVKVWLNECNEVAKDLTQAWNLDSLLIKPMQRITKYPNLIAQLLQYTPADHPDREPLTSARVKLEEAILEINKTKKNFELVGQIVGRKRKESDVRAGIARVLGKRVDKLQASSNRPPEDPDYAKYHERFGDDYLRLQVVLRDVEFYTRQVTTYVHEFLQYLSSMELVMRLQPSPYPELESRWVRFNVSMRDIEKVTLEQHLSQVRKNVIEPFELVIKSYSNPSLAMKKRAKRRLDYERSVQLKKGGKKMDRQLTEQVEQYEALNETLKKELPRLSALTEKIGNICLGNFVNIQAKWYSIWQEKVKGPLDDTSHVPETLEIIASFNRNFQSGEEQINSIRMLCGSASPPSIRTSQSTTDESLPKLRQRPTDLSSPRGRGLSVNSEATGPTLPTPDFAKRHSGQFTLSPSAGSVAPSMPSPGNYYRDYYSNMGPNGQGHRGGASPITPGMAADSRSYPAASSVRPSTGRSYESGSGMHRPGPESPVQPNRRDSNSTFSSNYYGQETRRFSGIFHSALPLPDDSNESQRSSRASSKERTPAGGYNVLWLAASLFEFNIETTKHEAGYPYLTYQAGEIFDVIAEKGELWLAKNQDDPKESVGWIWSKHFAKLADS</sequence>
<evidence type="ECO:0000313" key="5">
    <source>
        <dbReference type="EMBL" id="KAJ2900786.1"/>
    </source>
</evidence>
<dbReference type="Gene3D" id="1.20.1270.60">
    <property type="entry name" value="Arfaptin homology (AH) domain/BAR domain"/>
    <property type="match status" value="1"/>
</dbReference>
<evidence type="ECO:0000256" key="3">
    <source>
        <dbReference type="SAM" id="MobiDB-lite"/>
    </source>
</evidence>
<name>A0AAD5RQ78_9PEZI</name>
<dbReference type="SUPFAM" id="SSF48065">
    <property type="entry name" value="DBL homology domain (DH-domain)"/>
    <property type="match status" value="1"/>
</dbReference>
<feature type="compositionally biased region" description="Polar residues" evidence="3">
    <location>
        <begin position="1904"/>
        <end position="1914"/>
    </location>
</feature>
<dbReference type="Gene3D" id="1.20.900.10">
    <property type="entry name" value="Dbl homology (DH) domain"/>
    <property type="match status" value="1"/>
</dbReference>
<feature type="compositionally biased region" description="Polar residues" evidence="3">
    <location>
        <begin position="64"/>
        <end position="82"/>
    </location>
</feature>
<feature type="compositionally biased region" description="Basic and acidic residues" evidence="3">
    <location>
        <begin position="1269"/>
        <end position="1292"/>
    </location>
</feature>
<feature type="compositionally biased region" description="Polar residues" evidence="3">
    <location>
        <begin position="918"/>
        <end position="930"/>
    </location>
</feature>
<dbReference type="InterPro" id="IPR051492">
    <property type="entry name" value="Dynamin-Rho_GEF"/>
</dbReference>
<feature type="compositionally biased region" description="Polar residues" evidence="3">
    <location>
        <begin position="258"/>
        <end position="267"/>
    </location>
</feature>
<organism evidence="5 6">
    <name type="scientific">Zalerion maritima</name>
    <dbReference type="NCBI Taxonomy" id="339359"/>
    <lineage>
        <taxon>Eukaryota</taxon>
        <taxon>Fungi</taxon>
        <taxon>Dikarya</taxon>
        <taxon>Ascomycota</taxon>
        <taxon>Pezizomycotina</taxon>
        <taxon>Sordariomycetes</taxon>
        <taxon>Lulworthiomycetidae</taxon>
        <taxon>Lulworthiales</taxon>
        <taxon>Lulworthiaceae</taxon>
        <taxon>Zalerion</taxon>
    </lineage>
</organism>
<feature type="domain" description="DH" evidence="4">
    <location>
        <begin position="1296"/>
        <end position="1517"/>
    </location>
</feature>
<feature type="region of interest" description="Disordered" evidence="3">
    <location>
        <begin position="148"/>
        <end position="549"/>
    </location>
</feature>
<feature type="compositionally biased region" description="Polar residues" evidence="3">
    <location>
        <begin position="480"/>
        <end position="490"/>
    </location>
</feature>
<dbReference type="GO" id="GO:0032955">
    <property type="term" value="P:regulation of division septum assembly"/>
    <property type="evidence" value="ECO:0007669"/>
    <property type="project" value="TreeGrafter"/>
</dbReference>
<keyword evidence="1" id="KW-0344">Guanine-nucleotide releasing factor</keyword>
<feature type="region of interest" description="Disordered" evidence="3">
    <location>
        <begin position="647"/>
        <end position="726"/>
    </location>
</feature>
<feature type="compositionally biased region" description="Pro residues" evidence="3">
    <location>
        <begin position="1167"/>
        <end position="1176"/>
    </location>
</feature>
<feature type="compositionally biased region" description="Basic and acidic residues" evidence="3">
    <location>
        <begin position="648"/>
        <end position="662"/>
    </location>
</feature>
<evidence type="ECO:0000259" key="4">
    <source>
        <dbReference type="PROSITE" id="PS50010"/>
    </source>
</evidence>
<feature type="region of interest" description="Disordered" evidence="3">
    <location>
        <begin position="745"/>
        <end position="764"/>
    </location>
</feature>
<feature type="region of interest" description="Disordered" evidence="3">
    <location>
        <begin position="1785"/>
        <end position="1942"/>
    </location>
</feature>
<feature type="compositionally biased region" description="Polar residues" evidence="3">
    <location>
        <begin position="1177"/>
        <end position="1189"/>
    </location>
</feature>
<feature type="compositionally biased region" description="Polar residues" evidence="3">
    <location>
        <begin position="508"/>
        <end position="517"/>
    </location>
</feature>
<feature type="region of interest" description="Disordered" evidence="3">
    <location>
        <begin position="581"/>
        <end position="630"/>
    </location>
</feature>
<keyword evidence="6" id="KW-1185">Reference proteome</keyword>
<feature type="compositionally biased region" description="Low complexity" evidence="3">
    <location>
        <begin position="196"/>
        <end position="213"/>
    </location>
</feature>
<dbReference type="PROSITE" id="PS50010">
    <property type="entry name" value="DH_2"/>
    <property type="match status" value="1"/>
</dbReference>
<dbReference type="GO" id="GO:0031991">
    <property type="term" value="P:regulation of actomyosin contractile ring contraction"/>
    <property type="evidence" value="ECO:0007669"/>
    <property type="project" value="TreeGrafter"/>
</dbReference>
<feature type="region of interest" description="Disordered" evidence="3">
    <location>
        <begin position="98"/>
        <end position="131"/>
    </location>
</feature>
<evidence type="ECO:0000256" key="2">
    <source>
        <dbReference type="SAM" id="Coils"/>
    </source>
</evidence>
<dbReference type="InterPro" id="IPR035899">
    <property type="entry name" value="DBL_dom_sf"/>
</dbReference>
<dbReference type="Proteomes" id="UP001201980">
    <property type="component" value="Unassembled WGS sequence"/>
</dbReference>
<feature type="region of interest" description="Disordered" evidence="3">
    <location>
        <begin position="1370"/>
        <end position="1397"/>
    </location>
</feature>
<feature type="compositionally biased region" description="Basic and acidic residues" evidence="3">
    <location>
        <begin position="963"/>
        <end position="985"/>
    </location>
</feature>
<protein>
    <submittedName>
        <fullName evidence="5">Rho guanyl nucleotide exchange</fullName>
    </submittedName>
</protein>
<dbReference type="GO" id="GO:0005085">
    <property type="term" value="F:guanyl-nucleotide exchange factor activity"/>
    <property type="evidence" value="ECO:0007669"/>
    <property type="project" value="UniProtKB-KW"/>
</dbReference>
<feature type="compositionally biased region" description="Polar residues" evidence="3">
    <location>
        <begin position="1031"/>
        <end position="1047"/>
    </location>
</feature>
<evidence type="ECO:0000256" key="1">
    <source>
        <dbReference type="ARBA" id="ARBA00022658"/>
    </source>
</evidence>
<dbReference type="CDD" id="cd00160">
    <property type="entry name" value="RhoGEF"/>
    <property type="match status" value="1"/>
</dbReference>
<keyword evidence="2" id="KW-0175">Coiled coil</keyword>
<dbReference type="PANTHER" id="PTHR22834">
    <property type="entry name" value="NUCLEAR FUSION PROTEIN FUS2"/>
    <property type="match status" value="1"/>
</dbReference>
<feature type="compositionally biased region" description="Low complexity" evidence="3">
    <location>
        <begin position="403"/>
        <end position="421"/>
    </location>
</feature>
<feature type="compositionally biased region" description="Basic and acidic residues" evidence="3">
    <location>
        <begin position="833"/>
        <end position="869"/>
    </location>
</feature>
<dbReference type="Pfam" id="PF00621">
    <property type="entry name" value="RhoGEF"/>
    <property type="match status" value="1"/>
</dbReference>
<dbReference type="SUPFAM" id="SSF103657">
    <property type="entry name" value="BAR/IMD domain-like"/>
    <property type="match status" value="1"/>
</dbReference>
<feature type="region of interest" description="Disordered" evidence="3">
    <location>
        <begin position="1955"/>
        <end position="1979"/>
    </location>
</feature>
<feature type="compositionally biased region" description="Low complexity" evidence="3">
    <location>
        <begin position="431"/>
        <end position="471"/>
    </location>
</feature>
<feature type="compositionally biased region" description="Acidic residues" evidence="3">
    <location>
        <begin position="898"/>
        <end position="912"/>
    </location>
</feature>
<feature type="region of interest" description="Disordered" evidence="3">
    <location>
        <begin position="1085"/>
        <end position="1292"/>
    </location>
</feature>
<proteinExistence type="predicted"/>
<dbReference type="GO" id="GO:0005737">
    <property type="term" value="C:cytoplasm"/>
    <property type="evidence" value="ECO:0007669"/>
    <property type="project" value="InterPro"/>
</dbReference>